<dbReference type="HOGENOM" id="CLU_037612_1_4_5"/>
<evidence type="ECO:0000259" key="3">
    <source>
        <dbReference type="Pfam" id="PF13614"/>
    </source>
</evidence>
<dbReference type="InterPro" id="IPR025669">
    <property type="entry name" value="AAA_dom"/>
</dbReference>
<dbReference type="EMBL" id="CP000301">
    <property type="protein sequence ID" value="ABD85863.1"/>
    <property type="molecule type" value="Genomic_DNA"/>
</dbReference>
<dbReference type="InterPro" id="IPR050678">
    <property type="entry name" value="DNA_Partitioning_ATPase"/>
</dbReference>
<dbReference type="CDD" id="cd02042">
    <property type="entry name" value="ParAB_family"/>
    <property type="match status" value="1"/>
</dbReference>
<sequence>MTVIDQIYQGDTRNAGAAKPRILALANQKGGVGKTTTAINLGTALAAIGERVLIVDLDPQGNASTGLGIDRRNRNCSTYDVLIGEAPLRDAVVPTAVPRLHIAPSTMDLSGLELELGATRDRAFRLRDAIAALNDNIAPPLDYTYVLIDCPPSLNLLTVNAMAASDAILVPLQCEFFALEGLSQLLQTVEQVRSTLNPNLSIHGIVLTMFDSRNNLSNQVVADVRQFMGKKVYDTMIPRNVRISEAPSYGKPVLVYDLKCAGSEAYLKLATEVIQRERELRTAH</sequence>
<dbReference type="PANTHER" id="PTHR13696:SF52">
    <property type="entry name" value="PARA FAMILY PROTEIN CT_582"/>
    <property type="match status" value="1"/>
</dbReference>
<dbReference type="SUPFAM" id="SSF52540">
    <property type="entry name" value="P-loop containing nucleoside triphosphate hydrolases"/>
    <property type="match status" value="1"/>
</dbReference>
<dbReference type="InterPro" id="IPR027417">
    <property type="entry name" value="P-loop_NTPase"/>
</dbReference>
<dbReference type="Gene3D" id="3.40.50.300">
    <property type="entry name" value="P-loop containing nucleotide triphosphate hydrolases"/>
    <property type="match status" value="1"/>
</dbReference>
<dbReference type="eggNOG" id="COG1192">
    <property type="taxonomic scope" value="Bacteria"/>
</dbReference>
<reference evidence="4" key="1">
    <citation type="submission" date="2006-03" db="EMBL/GenBank/DDBJ databases">
        <title>Complete sequence of Rhodopseudomonas palustris BisB18.</title>
        <authorList>
            <consortium name="US DOE Joint Genome Institute"/>
            <person name="Copeland A."/>
            <person name="Lucas S."/>
            <person name="Lapidus A."/>
            <person name="Barry K."/>
            <person name="Detter J.C."/>
            <person name="Glavina del Rio T."/>
            <person name="Hammon N."/>
            <person name="Israni S."/>
            <person name="Dalin E."/>
            <person name="Tice H."/>
            <person name="Pitluck S."/>
            <person name="Chain P."/>
            <person name="Malfatti S."/>
            <person name="Shin M."/>
            <person name="Vergez L."/>
            <person name="Schmutz J."/>
            <person name="Larimer F."/>
            <person name="Land M."/>
            <person name="Hauser L."/>
            <person name="Pelletier D.A."/>
            <person name="Kyrpides N."/>
            <person name="Anderson I."/>
            <person name="Oda Y."/>
            <person name="Harwood C.S."/>
            <person name="Richardson P."/>
        </authorList>
    </citation>
    <scope>NUCLEOTIDE SEQUENCE [LARGE SCALE GENOMIC DNA]</scope>
    <source>
        <strain evidence="4">BisB18</strain>
    </source>
</reference>
<dbReference type="FunFam" id="3.40.50.300:FF:000285">
    <property type="entry name" value="Sporulation initiation inhibitor Soj"/>
    <property type="match status" value="1"/>
</dbReference>
<protein>
    <recommendedName>
        <fullName evidence="2">Chromosome partitioning protein ParA</fullName>
    </recommendedName>
</protein>
<dbReference type="AlphaFoldDB" id="Q21CM3"/>
<evidence type="ECO:0000313" key="4">
    <source>
        <dbReference type="EMBL" id="ABD85863.1"/>
    </source>
</evidence>
<proteinExistence type="predicted"/>
<accession>Q21CM3</accession>
<dbReference type="RefSeq" id="WP_011470771.1">
    <property type="nucleotide sequence ID" value="NC_007925.1"/>
</dbReference>
<evidence type="ECO:0000256" key="2">
    <source>
        <dbReference type="ARBA" id="ARBA00074747"/>
    </source>
</evidence>
<name>Q21CM3_RHOPB</name>
<feature type="domain" description="AAA" evidence="3">
    <location>
        <begin position="21"/>
        <end position="202"/>
    </location>
</feature>
<dbReference type="STRING" id="316056.RPC_0288"/>
<organism evidence="4">
    <name type="scientific">Rhodopseudomonas palustris (strain BisB18)</name>
    <dbReference type="NCBI Taxonomy" id="316056"/>
    <lineage>
        <taxon>Bacteria</taxon>
        <taxon>Pseudomonadati</taxon>
        <taxon>Pseudomonadota</taxon>
        <taxon>Alphaproteobacteria</taxon>
        <taxon>Hyphomicrobiales</taxon>
        <taxon>Nitrobacteraceae</taxon>
        <taxon>Rhodopseudomonas</taxon>
    </lineage>
</organism>
<dbReference type="KEGG" id="rpc:RPC_0288"/>
<gene>
    <name evidence="4" type="ordered locus">RPC_0288</name>
</gene>
<dbReference type="PANTHER" id="PTHR13696">
    <property type="entry name" value="P-LOOP CONTAINING NUCLEOSIDE TRIPHOSPHATE HYDROLASE"/>
    <property type="match status" value="1"/>
</dbReference>
<dbReference type="OrthoDB" id="9815116at2"/>
<comment type="function">
    <text evidence="1">Involved in chromosome partition. Localize to both poles of the predivisional cell following completion of DNA replication.</text>
</comment>
<dbReference type="Pfam" id="PF13614">
    <property type="entry name" value="AAA_31"/>
    <property type="match status" value="1"/>
</dbReference>
<evidence type="ECO:0000256" key="1">
    <source>
        <dbReference type="ARBA" id="ARBA00057242"/>
    </source>
</evidence>